<dbReference type="PANTHER" id="PTHR48022:SF64">
    <property type="entry name" value="MAJOR FACILITATOR SUPERFAMILY (MFS) PROFILE DOMAIN-CONTAINING PROTEIN"/>
    <property type="match status" value="1"/>
</dbReference>
<protein>
    <recommendedName>
        <fullName evidence="8">Major facilitator superfamily (MFS) profile domain-containing protein</fullName>
    </recommendedName>
</protein>
<organism evidence="9 10">
    <name type="scientific">Cutaneotrichosporon cavernicola</name>
    <dbReference type="NCBI Taxonomy" id="279322"/>
    <lineage>
        <taxon>Eukaryota</taxon>
        <taxon>Fungi</taxon>
        <taxon>Dikarya</taxon>
        <taxon>Basidiomycota</taxon>
        <taxon>Agaricomycotina</taxon>
        <taxon>Tremellomycetes</taxon>
        <taxon>Trichosporonales</taxon>
        <taxon>Trichosporonaceae</taxon>
        <taxon>Cutaneotrichosporon</taxon>
    </lineage>
</organism>
<keyword evidence="10" id="KW-1185">Reference proteome</keyword>
<evidence type="ECO:0000256" key="4">
    <source>
        <dbReference type="ARBA" id="ARBA00022692"/>
    </source>
</evidence>
<evidence type="ECO:0000256" key="7">
    <source>
        <dbReference type="SAM" id="Phobius"/>
    </source>
</evidence>
<dbReference type="AlphaFoldDB" id="A0AA48QXM2"/>
<feature type="transmembrane region" description="Helical" evidence="7">
    <location>
        <begin position="391"/>
        <end position="407"/>
    </location>
</feature>
<evidence type="ECO:0000256" key="3">
    <source>
        <dbReference type="ARBA" id="ARBA00022448"/>
    </source>
</evidence>
<feature type="transmembrane region" description="Helical" evidence="7">
    <location>
        <begin position="359"/>
        <end position="379"/>
    </location>
</feature>
<dbReference type="InterPro" id="IPR020846">
    <property type="entry name" value="MFS_dom"/>
</dbReference>
<dbReference type="FunFam" id="1.20.1250.20:FF:000134">
    <property type="entry name" value="MFS sugar transporter protein"/>
    <property type="match status" value="1"/>
</dbReference>
<feature type="transmembrane region" description="Helical" evidence="7">
    <location>
        <begin position="69"/>
        <end position="94"/>
    </location>
</feature>
<feature type="transmembrane region" description="Helical" evidence="7">
    <location>
        <begin position="168"/>
        <end position="189"/>
    </location>
</feature>
<dbReference type="EMBL" id="AP028216">
    <property type="protein sequence ID" value="BEI93495.1"/>
    <property type="molecule type" value="Genomic_DNA"/>
</dbReference>
<keyword evidence="6 7" id="KW-0472">Membrane</keyword>
<name>A0AA48QXM2_9TREE</name>
<feature type="domain" description="Major facilitator superfamily (MFS) profile" evidence="8">
    <location>
        <begin position="29"/>
        <end position="480"/>
    </location>
</feature>
<dbReference type="InterPro" id="IPR005828">
    <property type="entry name" value="MFS_sugar_transport-like"/>
</dbReference>
<dbReference type="Gene3D" id="1.20.1250.20">
    <property type="entry name" value="MFS general substrate transporter like domains"/>
    <property type="match status" value="1"/>
</dbReference>
<comment type="subcellular location">
    <subcellularLocation>
        <location evidence="1">Membrane</location>
        <topology evidence="1">Multi-pass membrane protein</topology>
    </subcellularLocation>
</comment>
<keyword evidence="5 7" id="KW-1133">Transmembrane helix</keyword>
<dbReference type="KEGG" id="ccac:CcaHIS019_0511230"/>
<dbReference type="GeneID" id="85497365"/>
<keyword evidence="3" id="KW-0813">Transport</keyword>
<feature type="transmembrane region" description="Helical" evidence="7">
    <location>
        <begin position="26"/>
        <end position="49"/>
    </location>
</feature>
<feature type="transmembrane region" description="Helical" evidence="7">
    <location>
        <begin position="324"/>
        <end position="347"/>
    </location>
</feature>
<feature type="transmembrane region" description="Helical" evidence="7">
    <location>
        <begin position="201"/>
        <end position="221"/>
    </location>
</feature>
<dbReference type="Pfam" id="PF00083">
    <property type="entry name" value="Sugar_tr"/>
    <property type="match status" value="1"/>
</dbReference>
<evidence type="ECO:0000259" key="8">
    <source>
        <dbReference type="PROSITE" id="PS50850"/>
    </source>
</evidence>
<comment type="similarity">
    <text evidence="2">Belongs to the major facilitator superfamily. Sugar transporter (TC 2.A.1.1) family.</text>
</comment>
<dbReference type="PANTHER" id="PTHR48022">
    <property type="entry name" value="PLASTIDIC GLUCOSE TRANSPORTER 4"/>
    <property type="match status" value="1"/>
</dbReference>
<keyword evidence="4 7" id="KW-0812">Transmembrane</keyword>
<evidence type="ECO:0000313" key="9">
    <source>
        <dbReference type="EMBL" id="BEI93495.1"/>
    </source>
</evidence>
<dbReference type="GO" id="GO:0005351">
    <property type="term" value="F:carbohydrate:proton symporter activity"/>
    <property type="evidence" value="ECO:0007669"/>
    <property type="project" value="TreeGrafter"/>
</dbReference>
<feature type="transmembrane region" description="Helical" evidence="7">
    <location>
        <begin position="290"/>
        <end position="312"/>
    </location>
</feature>
<proteinExistence type="inferred from homology"/>
<dbReference type="RefSeq" id="XP_060458760.1">
    <property type="nucleotide sequence ID" value="XM_060602359.1"/>
</dbReference>
<dbReference type="InterPro" id="IPR005829">
    <property type="entry name" value="Sugar_transporter_CS"/>
</dbReference>
<sequence>MSQDWHTIPNVRDSTPWYRDNGRIKLNFFISIIYVGMVLNGYDGMLIAGLQAFDSWHNDIGLTEDRPNYAALLGLLNAAGPLSAFIVGPVITYIDHQWGRRWGLRFYGYTVLLGTILSCVAGIPSLAGNRGYTVFVVGRFVMGFGLGSFLMTSLILVQEITHPRSRDLIAGAWNSFWILGSVIISWVNFGTSHMTSSWGWRIPYLLQIPMALYILIAVQFVPETPRFLISKDRYEEAFNFLVDFHGNGDREDPLVVFEFEEMKEAIEKERLAKAEKWSVILRGRTNRHRLGLAALMTFLVQMSGASIMYYYYTIVFSLVGITDASVQTGIAAGLSMFTWCTQIAGVWSMKHIGRKRIILGVWPVLLLSLIGLCVAGGMFSRSNSADTKSGVATVVLVWIYLGTYNYANPVLWSYPAEVQTFSMRSKGLLVWNCFTQIQAIYCVFVDSIALNSIGYKYYAVYMPLVIIQFFLVKFFMVETRGYTLEEVALAFDNASFASLPIVDHAGDMAKTDDASKN</sequence>
<dbReference type="PROSITE" id="PS50850">
    <property type="entry name" value="MFS"/>
    <property type="match status" value="1"/>
</dbReference>
<reference evidence="9" key="1">
    <citation type="journal article" date="2023" name="BMC Genomics">
        <title>Chromosome-level genome assemblies of Cutaneotrichosporon spp. (Trichosporonales, Basidiomycota) reveal imbalanced evolution between nucleotide sequences and chromosome synteny.</title>
        <authorList>
            <person name="Kobayashi Y."/>
            <person name="Kayamori A."/>
            <person name="Aoki K."/>
            <person name="Shiwa Y."/>
            <person name="Matsutani M."/>
            <person name="Fujita N."/>
            <person name="Sugita T."/>
            <person name="Iwasaki W."/>
            <person name="Tanaka N."/>
            <person name="Takashima M."/>
        </authorList>
    </citation>
    <scope>NUCLEOTIDE SEQUENCE</scope>
    <source>
        <strain evidence="9">HIS019</strain>
    </source>
</reference>
<evidence type="ECO:0000313" key="10">
    <source>
        <dbReference type="Proteomes" id="UP001233271"/>
    </source>
</evidence>
<dbReference type="InterPro" id="IPR050360">
    <property type="entry name" value="MFS_Sugar_Transporters"/>
</dbReference>
<gene>
    <name evidence="9" type="ORF">CcaverHIS019_0511230</name>
</gene>
<feature type="transmembrane region" description="Helical" evidence="7">
    <location>
        <begin position="106"/>
        <end position="126"/>
    </location>
</feature>
<evidence type="ECO:0000256" key="5">
    <source>
        <dbReference type="ARBA" id="ARBA00022989"/>
    </source>
</evidence>
<feature type="transmembrane region" description="Helical" evidence="7">
    <location>
        <begin position="455"/>
        <end position="476"/>
    </location>
</feature>
<dbReference type="SUPFAM" id="SSF103473">
    <property type="entry name" value="MFS general substrate transporter"/>
    <property type="match status" value="1"/>
</dbReference>
<evidence type="ECO:0000256" key="6">
    <source>
        <dbReference type="ARBA" id="ARBA00023136"/>
    </source>
</evidence>
<feature type="transmembrane region" description="Helical" evidence="7">
    <location>
        <begin position="428"/>
        <end position="449"/>
    </location>
</feature>
<dbReference type="InterPro" id="IPR036259">
    <property type="entry name" value="MFS_trans_sf"/>
</dbReference>
<feature type="transmembrane region" description="Helical" evidence="7">
    <location>
        <begin position="132"/>
        <end position="156"/>
    </location>
</feature>
<accession>A0AA48QXM2</accession>
<evidence type="ECO:0000256" key="1">
    <source>
        <dbReference type="ARBA" id="ARBA00004141"/>
    </source>
</evidence>
<dbReference type="Proteomes" id="UP001233271">
    <property type="component" value="Chromosome 5"/>
</dbReference>
<dbReference type="GO" id="GO:0016020">
    <property type="term" value="C:membrane"/>
    <property type="evidence" value="ECO:0007669"/>
    <property type="project" value="UniProtKB-SubCell"/>
</dbReference>
<dbReference type="PROSITE" id="PS00217">
    <property type="entry name" value="SUGAR_TRANSPORT_2"/>
    <property type="match status" value="1"/>
</dbReference>
<evidence type="ECO:0000256" key="2">
    <source>
        <dbReference type="ARBA" id="ARBA00010992"/>
    </source>
</evidence>